<sequence length="311" mass="35555">MMKKYVKQELRWGINSKIYYIVAIFLSLLFVLTLFLNYSAVINTYDSYLKTENYYVENGLDIEKDLAGEYNLEENENGGTVSNPILYYKDTVSRHIYAASPKYMLSQLLESSILLFPLVFGILGLLVASTDFKYKTIKLKTVRMDRSTLGIVKQLSIVFSSFIILVITLIISYLIGWIMYIKLSSSIPIEEFNVGTFNASSLIIVKFIFAYIIALIFAEIGYTLGMIFKNSIIGMIVIIVYIYILPNLGRFDLKNSYFYFARKVFDFYGVVSVQSPKETSLIVSTLIILSVIIISFIANMFIIVKRSSFES</sequence>
<feature type="transmembrane region" description="Helical" evidence="1">
    <location>
        <begin position="227"/>
        <end position="245"/>
    </location>
</feature>
<dbReference type="RefSeq" id="WP_203366529.1">
    <property type="nucleotide sequence ID" value="NZ_WSFT01000036.1"/>
</dbReference>
<evidence type="ECO:0000256" key="1">
    <source>
        <dbReference type="SAM" id="Phobius"/>
    </source>
</evidence>
<organism evidence="2 3">
    <name type="scientific">Anaeromonas frigoriresistens</name>
    <dbReference type="NCBI Taxonomy" id="2683708"/>
    <lineage>
        <taxon>Bacteria</taxon>
        <taxon>Bacillati</taxon>
        <taxon>Bacillota</taxon>
        <taxon>Tissierellia</taxon>
        <taxon>Tissierellales</taxon>
        <taxon>Thermohalobacteraceae</taxon>
        <taxon>Anaeromonas</taxon>
    </lineage>
</organism>
<feature type="transmembrane region" description="Helical" evidence="1">
    <location>
        <begin position="281"/>
        <end position="304"/>
    </location>
</feature>
<keyword evidence="1" id="KW-1133">Transmembrane helix</keyword>
<proteinExistence type="predicted"/>
<feature type="transmembrane region" description="Helical" evidence="1">
    <location>
        <begin position="199"/>
        <end position="220"/>
    </location>
</feature>
<dbReference type="EMBL" id="WSFT01000036">
    <property type="protein sequence ID" value="MBS4538608.1"/>
    <property type="molecule type" value="Genomic_DNA"/>
</dbReference>
<feature type="transmembrane region" description="Helical" evidence="1">
    <location>
        <begin position="155"/>
        <end position="179"/>
    </location>
</feature>
<keyword evidence="3" id="KW-1185">Reference proteome</keyword>
<protein>
    <recommendedName>
        <fullName evidence="4">ABC-2 family transporter protein</fullName>
    </recommendedName>
</protein>
<evidence type="ECO:0000313" key="3">
    <source>
        <dbReference type="Proteomes" id="UP000724672"/>
    </source>
</evidence>
<dbReference type="AlphaFoldDB" id="A0A942UT19"/>
<evidence type="ECO:0008006" key="4">
    <source>
        <dbReference type="Google" id="ProtNLM"/>
    </source>
</evidence>
<reference evidence="2" key="1">
    <citation type="submission" date="2019-12" db="EMBL/GenBank/DDBJ databases">
        <title>Clostridiaceae gen. nov. sp. nov., isolated from sediment in Xinjiang, China.</title>
        <authorList>
            <person name="Zhang R."/>
        </authorList>
    </citation>
    <scope>NUCLEOTIDE SEQUENCE</scope>
    <source>
        <strain evidence="2">D2Q-11</strain>
    </source>
</reference>
<gene>
    <name evidence="2" type="ORF">GOQ27_09040</name>
</gene>
<name>A0A942UT19_9FIRM</name>
<feature type="transmembrane region" description="Helical" evidence="1">
    <location>
        <begin position="20"/>
        <end position="40"/>
    </location>
</feature>
<keyword evidence="1" id="KW-0472">Membrane</keyword>
<comment type="caution">
    <text evidence="2">The sequence shown here is derived from an EMBL/GenBank/DDBJ whole genome shotgun (WGS) entry which is preliminary data.</text>
</comment>
<evidence type="ECO:0000313" key="2">
    <source>
        <dbReference type="EMBL" id="MBS4538608.1"/>
    </source>
</evidence>
<dbReference type="Proteomes" id="UP000724672">
    <property type="component" value="Unassembled WGS sequence"/>
</dbReference>
<accession>A0A942UT19</accession>
<keyword evidence="1" id="KW-0812">Transmembrane</keyword>
<feature type="transmembrane region" description="Helical" evidence="1">
    <location>
        <begin position="113"/>
        <end position="134"/>
    </location>
</feature>